<keyword evidence="1" id="KW-0677">Repeat</keyword>
<evidence type="ECO:0000256" key="1">
    <source>
        <dbReference type="ARBA" id="ARBA00022737"/>
    </source>
</evidence>
<dbReference type="EMBL" id="LSRQ01008412">
    <property type="protein sequence ID" value="OAY62921.1"/>
    <property type="molecule type" value="Genomic_DNA"/>
</dbReference>
<dbReference type="Gene3D" id="1.25.40.10">
    <property type="entry name" value="Tetratricopeptide repeat domain"/>
    <property type="match status" value="3"/>
</dbReference>
<dbReference type="InterPro" id="IPR046960">
    <property type="entry name" value="PPR_At4g14850-like_plant"/>
</dbReference>
<sequence length="424" mass="45987">MQGVPKNVPHNLTHHHHHHAAINGGAAANPFDPGAFPSLLSAAAAARRLPLGRALHALTLTLGLLPSRRSPLLSNALLAVYAACAAAPDARRAFDEAGARDLVSYNTLLAAYSRAGLAAHARALFDEMPRRDPVSWGTLISCYARRGLPREGLALLRRLLATRTPPDDVALASALSCCAQSGALDQGKMIHRYVERHRGSPNVYVATGLVDMYAKCGCIGEATQVFEWSPHRNVYTWNALIGGLAMHGHVDTSLAYFARMRRSGVRPDGVTLLALLTGCSHAGRVDTAKRLFGEMESVHGVARELKHYGCMADLLSRAGLIAEAAEMIERMPTRGDAYVWGGLLAGCRIHHGNVGVAEAVAERLLELDPEDSGVYSIMAEIYAAEKRWEDVRRMRRLMERVRRDAGRSSIEVDRNGLVSMDDDG</sequence>
<reference evidence="4 5" key="1">
    <citation type="journal article" date="2016" name="DNA Res.">
        <title>The draft genome of MD-2 pineapple using hybrid error correction of long reads.</title>
        <authorList>
            <person name="Redwan R.M."/>
            <person name="Saidin A."/>
            <person name="Kumar S.V."/>
        </authorList>
    </citation>
    <scope>NUCLEOTIDE SEQUENCE [LARGE SCALE GENOMIC DNA]</scope>
    <source>
        <strain evidence="5">cv. MD2</strain>
        <tissue evidence="4">Leaf</tissue>
    </source>
</reference>
<name>A0A199UDX0_ANACO</name>
<dbReference type="Pfam" id="PF01535">
    <property type="entry name" value="PPR"/>
    <property type="match status" value="3"/>
</dbReference>
<dbReference type="Pfam" id="PF13041">
    <property type="entry name" value="PPR_2"/>
    <property type="match status" value="1"/>
</dbReference>
<evidence type="ECO:0000256" key="3">
    <source>
        <dbReference type="PROSITE-ProRule" id="PRU00708"/>
    </source>
</evidence>
<evidence type="ECO:0000313" key="4">
    <source>
        <dbReference type="EMBL" id="OAY62921.1"/>
    </source>
</evidence>
<dbReference type="GO" id="GO:0009451">
    <property type="term" value="P:RNA modification"/>
    <property type="evidence" value="ECO:0007669"/>
    <property type="project" value="InterPro"/>
</dbReference>
<evidence type="ECO:0000256" key="2">
    <source>
        <dbReference type="ARBA" id="ARBA00022946"/>
    </source>
</evidence>
<dbReference type="SUPFAM" id="SSF48452">
    <property type="entry name" value="TPR-like"/>
    <property type="match status" value="1"/>
</dbReference>
<proteinExistence type="predicted"/>
<gene>
    <name evidence="4" type="ORF">ACMD2_14394</name>
</gene>
<dbReference type="PANTHER" id="PTHR47926">
    <property type="entry name" value="PENTATRICOPEPTIDE REPEAT-CONTAINING PROTEIN"/>
    <property type="match status" value="1"/>
</dbReference>
<comment type="caution">
    <text evidence="4">The sequence shown here is derived from an EMBL/GenBank/DDBJ whole genome shotgun (WGS) entry which is preliminary data.</text>
</comment>
<dbReference type="FunFam" id="1.25.40.10:FF:000090">
    <property type="entry name" value="Pentatricopeptide repeat-containing protein, chloroplastic"/>
    <property type="match status" value="1"/>
</dbReference>
<dbReference type="PROSITE" id="PS51375">
    <property type="entry name" value="PPR"/>
    <property type="match status" value="2"/>
</dbReference>
<dbReference type="InterPro" id="IPR046848">
    <property type="entry name" value="E_motif"/>
</dbReference>
<accession>A0A199UDX0</accession>
<dbReference type="NCBIfam" id="TIGR00756">
    <property type="entry name" value="PPR"/>
    <property type="match status" value="4"/>
</dbReference>
<dbReference type="PANTHER" id="PTHR47926:SF436">
    <property type="entry name" value="PENTATRICOPEPTIDE REPEAT-CONTAINING PROTEIN ELI1, CHLOROPLASTIC-LIKE ISOFORM X2"/>
    <property type="match status" value="1"/>
</dbReference>
<dbReference type="InterPro" id="IPR011990">
    <property type="entry name" value="TPR-like_helical_dom_sf"/>
</dbReference>
<feature type="repeat" description="PPR" evidence="3">
    <location>
        <begin position="233"/>
        <end position="267"/>
    </location>
</feature>
<keyword evidence="2" id="KW-0809">Transit peptide</keyword>
<protein>
    <submittedName>
        <fullName evidence="4">Pentatricopeptide repeat-containing protein</fullName>
    </submittedName>
</protein>
<feature type="repeat" description="PPR" evidence="3">
    <location>
        <begin position="101"/>
        <end position="135"/>
    </location>
</feature>
<organism evidence="4 5">
    <name type="scientific">Ananas comosus</name>
    <name type="common">Pineapple</name>
    <name type="synonym">Ananas ananas</name>
    <dbReference type="NCBI Taxonomy" id="4615"/>
    <lineage>
        <taxon>Eukaryota</taxon>
        <taxon>Viridiplantae</taxon>
        <taxon>Streptophyta</taxon>
        <taxon>Embryophyta</taxon>
        <taxon>Tracheophyta</taxon>
        <taxon>Spermatophyta</taxon>
        <taxon>Magnoliopsida</taxon>
        <taxon>Liliopsida</taxon>
        <taxon>Poales</taxon>
        <taxon>Bromeliaceae</taxon>
        <taxon>Bromelioideae</taxon>
        <taxon>Ananas</taxon>
    </lineage>
</organism>
<dbReference type="GO" id="GO:0003723">
    <property type="term" value="F:RNA binding"/>
    <property type="evidence" value="ECO:0007669"/>
    <property type="project" value="InterPro"/>
</dbReference>
<dbReference type="Proteomes" id="UP000092600">
    <property type="component" value="Unassembled WGS sequence"/>
</dbReference>
<dbReference type="InterPro" id="IPR002885">
    <property type="entry name" value="PPR_rpt"/>
</dbReference>
<dbReference type="Pfam" id="PF20431">
    <property type="entry name" value="E_motif"/>
    <property type="match status" value="1"/>
</dbReference>
<evidence type="ECO:0000313" key="5">
    <source>
        <dbReference type="Proteomes" id="UP000092600"/>
    </source>
</evidence>
<dbReference type="AlphaFoldDB" id="A0A199UDX0"/>